<keyword evidence="6 9" id="KW-0068">Autocatalytic cleavage</keyword>
<feature type="propeptide" id="PRO_5044509816" description="Removed in mature form; by autocatalysis" evidence="9">
    <location>
        <begin position="1"/>
        <end position="53"/>
    </location>
</feature>
<dbReference type="InterPro" id="IPR023333">
    <property type="entry name" value="Proteasome_suB-type"/>
</dbReference>
<name>A0A542XSD1_SALAC</name>
<dbReference type="SMR" id="A0A542XSD1"/>
<dbReference type="GO" id="GO:0010498">
    <property type="term" value="P:proteasomal protein catabolic process"/>
    <property type="evidence" value="ECO:0007669"/>
    <property type="project" value="UniProtKB-UniRule"/>
</dbReference>
<proteinExistence type="inferred from homology"/>
<dbReference type="PANTHER" id="PTHR32194">
    <property type="entry name" value="METALLOPROTEASE TLDD"/>
    <property type="match status" value="1"/>
</dbReference>
<dbReference type="UniPathway" id="UPA00997"/>
<dbReference type="GO" id="GO:0019774">
    <property type="term" value="C:proteasome core complex, beta-subunit complex"/>
    <property type="evidence" value="ECO:0007669"/>
    <property type="project" value="UniProtKB-UniRule"/>
</dbReference>
<evidence type="ECO:0000256" key="9">
    <source>
        <dbReference type="HAMAP-Rule" id="MF_02113"/>
    </source>
</evidence>
<dbReference type="InterPro" id="IPR022483">
    <property type="entry name" value="PSB_actinobac"/>
</dbReference>
<dbReference type="Proteomes" id="UP000315983">
    <property type="component" value="Unassembled WGS sequence"/>
</dbReference>
<reference evidence="11 14" key="2">
    <citation type="submission" date="2021-03" db="EMBL/GenBank/DDBJ databases">
        <title>Whole genome shotgun sequence of Salinispora arenicola NBRC 105043.</title>
        <authorList>
            <person name="Komaki H."/>
            <person name="Tamura T."/>
        </authorList>
    </citation>
    <scope>NUCLEOTIDE SEQUENCE [LARGE SCALE GENOMIC DNA]</scope>
    <source>
        <strain evidence="11 14">NBRC 105043</strain>
    </source>
</reference>
<evidence type="ECO:0000256" key="4">
    <source>
        <dbReference type="ARBA" id="ARBA00022698"/>
    </source>
</evidence>
<evidence type="ECO:0000256" key="2">
    <source>
        <dbReference type="ARBA" id="ARBA00022490"/>
    </source>
</evidence>
<dbReference type="PROSITE" id="PS51476">
    <property type="entry name" value="PROTEASOME_BETA_2"/>
    <property type="match status" value="1"/>
</dbReference>
<comment type="subcellular location">
    <subcellularLocation>
        <location evidence="9">Cytoplasm</location>
    </subcellularLocation>
</comment>
<comment type="similarity">
    <text evidence="9">Belongs to the peptidase T1B family.</text>
</comment>
<evidence type="ECO:0000256" key="3">
    <source>
        <dbReference type="ARBA" id="ARBA00022670"/>
    </source>
</evidence>
<dbReference type="InterPro" id="IPR029055">
    <property type="entry name" value="Ntn_hydrolases_N"/>
</dbReference>
<keyword evidence="7 9" id="KW-0647">Proteasome</keyword>
<keyword evidence="2 9" id="KW-0963">Cytoplasm</keyword>
<accession>A0A542XSD1</accession>
<evidence type="ECO:0000256" key="5">
    <source>
        <dbReference type="ARBA" id="ARBA00022801"/>
    </source>
</evidence>
<evidence type="ECO:0000256" key="1">
    <source>
        <dbReference type="ARBA" id="ARBA00001198"/>
    </source>
</evidence>
<dbReference type="NCBIfam" id="TIGR03690">
    <property type="entry name" value="20S_bact_beta"/>
    <property type="match status" value="1"/>
</dbReference>
<evidence type="ECO:0000313" key="12">
    <source>
        <dbReference type="EMBL" id="TQL38768.1"/>
    </source>
</evidence>
<dbReference type="GO" id="GO:0019941">
    <property type="term" value="P:modification-dependent protein catabolic process"/>
    <property type="evidence" value="ECO:0007669"/>
    <property type="project" value="UniProtKB-UniRule"/>
</dbReference>
<comment type="activity regulation">
    <text evidence="9">The formation of the proteasomal ATPase ARC-20S proteasome complex, likely via the docking of the C-termini of ARC into the intersubunit pockets in the alpha-rings, may trigger opening of the gate for substrate entry. Interconversion between the open-gate and close-gate conformations leads to a dynamic regulation of the 20S proteasome proteolysis activity.</text>
</comment>
<comment type="subunit">
    <text evidence="9">The 20S proteasome core is composed of 14 alpha and 14 beta subunits that assemble into four stacked heptameric rings, resulting in a barrel-shaped structure. The two inner rings, each composed of seven catalytic beta subunits, are sandwiched by two outer rings, each composed of seven alpha subunits. The catalytic chamber with the active sites is on the inside of the barrel. Has a gated structure, the ends of the cylinder being occluded by the N-termini of the alpha-subunits. Is capped by the proteasome-associated ATPase, ARC.</text>
</comment>
<gene>
    <name evidence="9 11" type="primary">prcB</name>
    <name evidence="12" type="ORF">FB564_3980</name>
    <name evidence="11" type="ORF">Sar04_25230</name>
</gene>
<dbReference type="EMBL" id="BOQM01000016">
    <property type="protein sequence ID" value="GIM85787.1"/>
    <property type="molecule type" value="Genomic_DNA"/>
</dbReference>
<organism evidence="12 13">
    <name type="scientific">Salinispora arenicola</name>
    <dbReference type="NCBI Taxonomy" id="168697"/>
    <lineage>
        <taxon>Bacteria</taxon>
        <taxon>Bacillati</taxon>
        <taxon>Actinomycetota</taxon>
        <taxon>Actinomycetes</taxon>
        <taxon>Micromonosporales</taxon>
        <taxon>Micromonosporaceae</taxon>
        <taxon>Salinispora</taxon>
    </lineage>
</organism>
<dbReference type="Pfam" id="PF00227">
    <property type="entry name" value="Proteasome"/>
    <property type="match status" value="1"/>
</dbReference>
<keyword evidence="14" id="KW-1185">Reference proteome</keyword>
<evidence type="ECO:0000313" key="11">
    <source>
        <dbReference type="EMBL" id="GIM85787.1"/>
    </source>
</evidence>
<protein>
    <recommendedName>
        <fullName evidence="9 10">Proteasome subunit beta</fullName>
        <ecNumber evidence="9 10">3.4.25.1</ecNumber>
    </recommendedName>
    <alternativeName>
        <fullName evidence="9">20S proteasome beta subunit</fullName>
    </alternativeName>
    <alternativeName>
        <fullName evidence="9">Proteasome core protein PrcB</fullName>
    </alternativeName>
</protein>
<evidence type="ECO:0000256" key="6">
    <source>
        <dbReference type="ARBA" id="ARBA00022813"/>
    </source>
</evidence>
<reference evidence="12 13" key="1">
    <citation type="submission" date="2019-06" db="EMBL/GenBank/DDBJ databases">
        <title>Sequencing the genomes of 1000 actinobacteria strains.</title>
        <authorList>
            <person name="Klenk H.-P."/>
        </authorList>
    </citation>
    <scope>NUCLEOTIDE SEQUENCE [LARGE SCALE GENOMIC DNA]</scope>
    <source>
        <strain evidence="12 13">DSM 44819</strain>
    </source>
</reference>
<dbReference type="GO" id="GO:0005737">
    <property type="term" value="C:cytoplasm"/>
    <property type="evidence" value="ECO:0007669"/>
    <property type="project" value="UniProtKB-SubCell"/>
</dbReference>
<keyword evidence="4 9" id="KW-0888">Threonine protease</keyword>
<dbReference type="RefSeq" id="WP_012182520.1">
    <property type="nucleotide sequence ID" value="NZ_BOQM01000016.1"/>
</dbReference>
<keyword evidence="8 9" id="KW-0865">Zymogen</keyword>
<dbReference type="InterPro" id="IPR001353">
    <property type="entry name" value="Proteasome_sua/b"/>
</dbReference>
<keyword evidence="3 9" id="KW-0645">Protease</keyword>
<comment type="caution">
    <text evidence="12">The sequence shown here is derived from an EMBL/GenBank/DDBJ whole genome shotgun (WGS) entry which is preliminary data.</text>
</comment>
<dbReference type="OMA" id="NLGMAMQ"/>
<keyword evidence="5 9" id="KW-0378">Hydrolase</keyword>
<sequence length="279" mass="28939">MAAAFDPSGRLPDLFTSAGTSSFSAFLSMAAPELLPGRRPLPPGTAADLTPHATTIVAIAAAGGVVMAGDRRATMGNLIAQRDIEKVYPADAYSLVGMAGAAGIGIELIRLFQVELEHYEKIEGAMLSLDGKANRLAAMVRGNLGAAMQGLAVVPMFAGFDLAANDPVKAGRIFSFDVTGGPYEETGYDAVGSGSLFAKSALKKRFRVGLSVDDAMRLAVEALYDAADDDTATGGPDLTRRIYPVVMTVTAEGTHRLTEAETAAIAENVVAGRMENPGG</sequence>
<dbReference type="SUPFAM" id="SSF56235">
    <property type="entry name" value="N-terminal nucleophile aminohydrolases (Ntn hydrolases)"/>
    <property type="match status" value="1"/>
</dbReference>
<dbReference type="HAMAP" id="MF_02113_B">
    <property type="entry name" value="Proteasome_B_B"/>
    <property type="match status" value="1"/>
</dbReference>
<dbReference type="Gene3D" id="3.60.20.10">
    <property type="entry name" value="Glutamine Phosphoribosylpyrophosphate, subunit 1, domain 1"/>
    <property type="match status" value="1"/>
</dbReference>
<evidence type="ECO:0000313" key="13">
    <source>
        <dbReference type="Proteomes" id="UP000315983"/>
    </source>
</evidence>
<evidence type="ECO:0000256" key="10">
    <source>
        <dbReference type="NCBIfam" id="TIGR03690"/>
    </source>
</evidence>
<dbReference type="AlphaFoldDB" id="A0A542XSD1"/>
<comment type="catalytic activity">
    <reaction evidence="1 9">
        <text>Cleavage of peptide bonds with very broad specificity.</text>
        <dbReference type="EC" id="3.4.25.1"/>
    </reaction>
</comment>
<evidence type="ECO:0000256" key="8">
    <source>
        <dbReference type="ARBA" id="ARBA00023145"/>
    </source>
</evidence>
<dbReference type="CDD" id="cd01906">
    <property type="entry name" value="proteasome_protease_HslV"/>
    <property type="match status" value="1"/>
</dbReference>
<dbReference type="PANTHER" id="PTHR32194:SF0">
    <property type="entry name" value="ATP-DEPENDENT PROTEASE SUBUNIT HSLV"/>
    <property type="match status" value="1"/>
</dbReference>
<dbReference type="EMBL" id="VFOL01000001">
    <property type="protein sequence ID" value="TQL38768.1"/>
    <property type="molecule type" value="Genomic_DNA"/>
</dbReference>
<dbReference type="GeneID" id="93773144"/>
<feature type="active site" description="Nucleophile" evidence="9">
    <location>
        <position position="54"/>
    </location>
</feature>
<evidence type="ECO:0000256" key="7">
    <source>
        <dbReference type="ARBA" id="ARBA00022942"/>
    </source>
</evidence>
<dbReference type="GO" id="GO:0004298">
    <property type="term" value="F:threonine-type endopeptidase activity"/>
    <property type="evidence" value="ECO:0007669"/>
    <property type="project" value="UniProtKB-UniRule"/>
</dbReference>
<comment type="function">
    <text evidence="9">Component of the proteasome core, a large protease complex with broad specificity involved in protein degradation.</text>
</comment>
<dbReference type="Proteomes" id="UP000677457">
    <property type="component" value="Unassembled WGS sequence"/>
</dbReference>
<dbReference type="EC" id="3.4.25.1" evidence="9 10"/>
<evidence type="ECO:0000313" key="14">
    <source>
        <dbReference type="Proteomes" id="UP000677457"/>
    </source>
</evidence>
<feature type="chain" id="PRO_5023288231" description="Proteasome subunit beta" evidence="9">
    <location>
        <begin position="54"/>
        <end position="279"/>
    </location>
</feature>
<comment type="pathway">
    <text evidence="9">Protein degradation; proteasomal Pup-dependent pathway.</text>
</comment>